<keyword evidence="2" id="KW-1185">Reference proteome</keyword>
<name>A0A2R5EWH9_9BACL</name>
<sequence length="24" mass="2480">GAKHTTEAMTLQLAALGRGALNVR</sequence>
<reference evidence="1 2" key="1">
    <citation type="submission" date="2017-08" db="EMBL/GenBank/DDBJ databases">
        <title>Substantial Increase in Enzyme Production by Combined Drug-Resistance Mutations in Paenibacillus agaridevorans.</title>
        <authorList>
            <person name="Tanaka Y."/>
            <person name="Funane K."/>
            <person name="Hosaka T."/>
            <person name="Shiwa Y."/>
            <person name="Fujita N."/>
            <person name="Miyazaki T."/>
            <person name="Yoshikawa H."/>
            <person name="Murakami K."/>
            <person name="Kasahara K."/>
            <person name="Inaoka T."/>
            <person name="Hiraga Y."/>
            <person name="Ochi K."/>
        </authorList>
    </citation>
    <scope>NUCLEOTIDE SEQUENCE [LARGE SCALE GENOMIC DNA]</scope>
    <source>
        <strain evidence="1 2">T-3040</strain>
    </source>
</reference>
<dbReference type="EMBL" id="BDQX01000360">
    <property type="protein sequence ID" value="GBG10907.1"/>
    <property type="molecule type" value="Genomic_DNA"/>
</dbReference>
<accession>A0A2R5EWH9</accession>
<proteinExistence type="predicted"/>
<protein>
    <submittedName>
        <fullName evidence="1">Uncharacterized protein</fullName>
    </submittedName>
</protein>
<gene>
    <name evidence="1" type="ORF">PAT3040_05677</name>
</gene>
<evidence type="ECO:0000313" key="1">
    <source>
        <dbReference type="EMBL" id="GBG10907.1"/>
    </source>
</evidence>
<comment type="caution">
    <text evidence="1">The sequence shown here is derived from an EMBL/GenBank/DDBJ whole genome shotgun (WGS) entry which is preliminary data.</text>
</comment>
<dbReference type="Proteomes" id="UP000245202">
    <property type="component" value="Unassembled WGS sequence"/>
</dbReference>
<dbReference type="AlphaFoldDB" id="A0A2R5EWH9"/>
<organism evidence="1 2">
    <name type="scientific">Paenibacillus agaridevorans</name>
    <dbReference type="NCBI Taxonomy" id="171404"/>
    <lineage>
        <taxon>Bacteria</taxon>
        <taxon>Bacillati</taxon>
        <taxon>Bacillota</taxon>
        <taxon>Bacilli</taxon>
        <taxon>Bacillales</taxon>
        <taxon>Paenibacillaceae</taxon>
        <taxon>Paenibacillus</taxon>
    </lineage>
</organism>
<evidence type="ECO:0000313" key="2">
    <source>
        <dbReference type="Proteomes" id="UP000245202"/>
    </source>
</evidence>
<feature type="non-terminal residue" evidence="1">
    <location>
        <position position="1"/>
    </location>
</feature>